<organism evidence="1 2">
    <name type="scientific">Pistacia atlantica</name>
    <dbReference type="NCBI Taxonomy" id="434234"/>
    <lineage>
        <taxon>Eukaryota</taxon>
        <taxon>Viridiplantae</taxon>
        <taxon>Streptophyta</taxon>
        <taxon>Embryophyta</taxon>
        <taxon>Tracheophyta</taxon>
        <taxon>Spermatophyta</taxon>
        <taxon>Magnoliopsida</taxon>
        <taxon>eudicotyledons</taxon>
        <taxon>Gunneridae</taxon>
        <taxon>Pentapetalae</taxon>
        <taxon>rosids</taxon>
        <taxon>malvids</taxon>
        <taxon>Sapindales</taxon>
        <taxon>Anacardiaceae</taxon>
        <taxon>Pistacia</taxon>
    </lineage>
</organism>
<gene>
    <name evidence="1" type="ORF">Patl1_26481</name>
</gene>
<evidence type="ECO:0000313" key="2">
    <source>
        <dbReference type="Proteomes" id="UP001164250"/>
    </source>
</evidence>
<reference evidence="2" key="1">
    <citation type="journal article" date="2023" name="G3 (Bethesda)">
        <title>Genome assembly and association tests identify interacting loci associated with vigor, precocity, and sex in interspecific pistachio rootstocks.</title>
        <authorList>
            <person name="Palmer W."/>
            <person name="Jacygrad E."/>
            <person name="Sagayaradj S."/>
            <person name="Cavanaugh K."/>
            <person name="Han R."/>
            <person name="Bertier L."/>
            <person name="Beede B."/>
            <person name="Kafkas S."/>
            <person name="Golino D."/>
            <person name="Preece J."/>
            <person name="Michelmore R."/>
        </authorList>
    </citation>
    <scope>NUCLEOTIDE SEQUENCE [LARGE SCALE GENOMIC DNA]</scope>
</reference>
<sequence>MVLNDLPLNAIPTTCVVLNGRGFVGRSLVSRLLRLGNWIVRVADSAQSLQLDSDESDSLLADFISSGRAEYWRVDVRDLSQIKRVPRLAVEDNLCVTLYIHILQLLKVLLLCSLWIAVIWTPSDFYNCYMIIVQGAKNVINACRECQVRRLIYNSTADVVFDGSHDIYNGDESLTCHWKFQDMMCDLKAQAEALVLFANNIDGLLTCALRPSNVFGPGDKQFVPSLVNLAKSGWAKDFSFQFILGNGENMSDFTYAENVTHAHVCAAEALDSRMVFVAGKAFFITNLKPMKFWKFVSLILEGLGYQRPFIRLPISLVSYILLLVKSTCERLGLRSHNHSLSVFYFVQLATHTRTFDCTAAQKHIGYSPIVSLEEGVSSTIESFSHLAKDSPLAHYSDLNEQSKVEKLLGGGKVHHFRYVHFNGLCISSSLYDYYCKLTLNFVAAVADILLWRDEKKSFTYFLALVVLFYWFFLSGRTFTSSAANLLLLVSIALFGYGFLPSNIFGLKVPSIPLSSFEISETLIKNSIARIAFLWNRGIWNLRTLAKGDDVNNFIKVYFDTDSSALHVTLKFFYSHVSCSTCTLSSQADSFAIVLNCLDSRSFGLLLHCILCLRAIRIRTRWPSKAPS</sequence>
<accession>A0ACC1B3Z0</accession>
<dbReference type="Proteomes" id="UP001164250">
    <property type="component" value="Chromosome 7"/>
</dbReference>
<evidence type="ECO:0000313" key="1">
    <source>
        <dbReference type="EMBL" id="KAJ0093635.1"/>
    </source>
</evidence>
<protein>
    <submittedName>
        <fullName evidence="1">Uncharacterized protein</fullName>
    </submittedName>
</protein>
<keyword evidence="2" id="KW-1185">Reference proteome</keyword>
<proteinExistence type="predicted"/>
<dbReference type="EMBL" id="CM047903">
    <property type="protein sequence ID" value="KAJ0093635.1"/>
    <property type="molecule type" value="Genomic_DNA"/>
</dbReference>
<comment type="caution">
    <text evidence="1">The sequence shown here is derived from an EMBL/GenBank/DDBJ whole genome shotgun (WGS) entry which is preliminary data.</text>
</comment>
<name>A0ACC1B3Z0_9ROSI</name>